<dbReference type="AlphaFoldDB" id="A0AAU8JPV7"/>
<name>A0AAU8JPV7_9ACTN</name>
<organism evidence="1">
    <name type="scientific">Kitasatospora camelliae</name>
    <dbReference type="NCBI Taxonomy" id="3156397"/>
    <lineage>
        <taxon>Bacteria</taxon>
        <taxon>Bacillati</taxon>
        <taxon>Actinomycetota</taxon>
        <taxon>Actinomycetes</taxon>
        <taxon>Kitasatosporales</taxon>
        <taxon>Streptomycetaceae</taxon>
        <taxon>Kitasatospora</taxon>
    </lineage>
</organism>
<sequence>MALTQQLARVSPEYLARCRRNAEDAPDGDPGWDPPAEDALDLNWAIWGLERYLRRVAADPVLVGAVERSCEGTEVLRFLDHETVYDGFGDPPALLAPEAVAEVSRLLDAVDVDAMLARLPGDTEEAARMCGFDGFHGDLTAYLRGQFTALRDFHRGAADRGLAVVTWID</sequence>
<reference evidence="1" key="1">
    <citation type="submission" date="2024-06" db="EMBL/GenBank/DDBJ databases">
        <title>The genome sequences of Kitasatospora sp. strain HUAS MG31.</title>
        <authorList>
            <person name="Mo P."/>
        </authorList>
    </citation>
    <scope>NUCLEOTIDE SEQUENCE</scope>
    <source>
        <strain evidence="1">HUAS MG31</strain>
    </source>
</reference>
<accession>A0AAU8JPV7</accession>
<proteinExistence type="predicted"/>
<dbReference type="InterPro" id="IPR035944">
    <property type="entry name" value="YfbM-like_sf"/>
</dbReference>
<evidence type="ECO:0000313" key="1">
    <source>
        <dbReference type="EMBL" id="XCM78310.1"/>
    </source>
</evidence>
<dbReference type="EMBL" id="CP159872">
    <property type="protein sequence ID" value="XCM78310.1"/>
    <property type="molecule type" value="Genomic_DNA"/>
</dbReference>
<gene>
    <name evidence="1" type="ORF">ABWK59_04870</name>
</gene>
<dbReference type="KEGG" id="kcm:ABWK59_04870"/>
<dbReference type="Gene3D" id="3.40.1760.10">
    <property type="entry name" value="YfbM-like super family"/>
    <property type="match status" value="1"/>
</dbReference>
<dbReference type="RefSeq" id="WP_354638101.1">
    <property type="nucleotide sequence ID" value="NZ_CP159872.1"/>
</dbReference>
<protein>
    <submittedName>
        <fullName evidence="1">DUF1877 family protein</fullName>
    </submittedName>
</protein>